<dbReference type="SUPFAM" id="SSF52402">
    <property type="entry name" value="Adenine nucleotide alpha hydrolases-like"/>
    <property type="match status" value="1"/>
</dbReference>
<dbReference type="InterPro" id="IPR002761">
    <property type="entry name" value="Diphthami_syn_dom"/>
</dbReference>
<dbReference type="Pfam" id="PF01042">
    <property type="entry name" value="Ribonuc_L-PSP"/>
    <property type="match status" value="1"/>
</dbReference>
<dbReference type="STRING" id="1076872.G8ZXE0"/>
<dbReference type="NCBIfam" id="TIGR00290">
    <property type="entry name" value="MJ0570_dom"/>
    <property type="match status" value="1"/>
</dbReference>
<dbReference type="AlphaFoldDB" id="G8ZXE0"/>
<evidence type="ECO:0000256" key="2">
    <source>
        <dbReference type="ARBA" id="ARBA00018426"/>
    </source>
</evidence>
<dbReference type="CDD" id="cd06156">
    <property type="entry name" value="eu_AANH_C_2"/>
    <property type="match status" value="1"/>
</dbReference>
<dbReference type="PANTHER" id="PTHR12196:SF2">
    <property type="entry name" value="DIPHTHINE--AMMONIA LIGASE"/>
    <property type="match status" value="1"/>
</dbReference>
<keyword evidence="8" id="KW-1185">Reference proteome</keyword>
<dbReference type="GO" id="GO:0017183">
    <property type="term" value="P:protein histidyl modification to diphthamide"/>
    <property type="evidence" value="ECO:0007669"/>
    <property type="project" value="EnsemblFungi"/>
</dbReference>
<dbReference type="PANTHER" id="PTHR12196">
    <property type="entry name" value="DOMAIN OF UNKNOWN FUNCTION 71 DUF71 -CONTAINING PROTEIN"/>
    <property type="match status" value="1"/>
</dbReference>
<dbReference type="Gene3D" id="3.40.50.620">
    <property type="entry name" value="HUPs"/>
    <property type="match status" value="1"/>
</dbReference>
<dbReference type="EC" id="6.3.1.14" evidence="1"/>
<comment type="catalytic activity">
    <reaction evidence="5">
        <text>diphthine-[translation elongation factor 2] + NH4(+) + ATP = diphthamide-[translation elongation factor 2] + AMP + diphosphate + H(+)</text>
        <dbReference type="Rhea" id="RHEA:19753"/>
        <dbReference type="Rhea" id="RHEA-COMP:10172"/>
        <dbReference type="Rhea" id="RHEA-COMP:10174"/>
        <dbReference type="ChEBI" id="CHEBI:15378"/>
        <dbReference type="ChEBI" id="CHEBI:16692"/>
        <dbReference type="ChEBI" id="CHEBI:28938"/>
        <dbReference type="ChEBI" id="CHEBI:30616"/>
        <dbReference type="ChEBI" id="CHEBI:33019"/>
        <dbReference type="ChEBI" id="CHEBI:82696"/>
        <dbReference type="ChEBI" id="CHEBI:456215"/>
        <dbReference type="EC" id="6.3.1.14"/>
    </reaction>
</comment>
<dbReference type="FunCoup" id="G8ZXE0">
    <property type="interactions" value="114"/>
</dbReference>
<accession>G8ZXE0</accession>
<dbReference type="eggNOG" id="KOG2316">
    <property type="taxonomic scope" value="Eukaryota"/>
</dbReference>
<evidence type="ECO:0000256" key="1">
    <source>
        <dbReference type="ARBA" id="ARBA00012089"/>
    </source>
</evidence>
<dbReference type="GeneID" id="11504345"/>
<name>G8ZXE0_TORDE</name>
<dbReference type="Gene3D" id="3.90.1490.10">
    <property type="entry name" value="putative n-type atp pyrophosphatase, domain 2"/>
    <property type="match status" value="1"/>
</dbReference>
<dbReference type="InterPro" id="IPR014729">
    <property type="entry name" value="Rossmann-like_a/b/a_fold"/>
</dbReference>
<dbReference type="RefSeq" id="XP_003682495.1">
    <property type="nucleotide sequence ID" value="XM_003682447.1"/>
</dbReference>
<dbReference type="CDD" id="cd06155">
    <property type="entry name" value="eu_AANH_C_1"/>
    <property type="match status" value="1"/>
</dbReference>
<evidence type="ECO:0000256" key="4">
    <source>
        <dbReference type="ARBA" id="ARBA00031552"/>
    </source>
</evidence>
<gene>
    <name evidence="7" type="primary">TDEL0F04730</name>
    <name evidence="7" type="ORF">TDEL_0F04730</name>
</gene>
<evidence type="ECO:0000256" key="5">
    <source>
        <dbReference type="ARBA" id="ARBA00048108"/>
    </source>
</evidence>
<evidence type="ECO:0000313" key="8">
    <source>
        <dbReference type="Proteomes" id="UP000005627"/>
    </source>
</evidence>
<dbReference type="InterPro" id="IPR006175">
    <property type="entry name" value="YjgF/YER057c/UK114"/>
</dbReference>
<dbReference type="EMBL" id="HE616747">
    <property type="protein sequence ID" value="CCE93284.1"/>
    <property type="molecule type" value="Genomic_DNA"/>
</dbReference>
<evidence type="ECO:0000256" key="3">
    <source>
        <dbReference type="ARBA" id="ARBA00029814"/>
    </source>
</evidence>
<evidence type="ECO:0000313" key="7">
    <source>
        <dbReference type="EMBL" id="CCE93284.1"/>
    </source>
</evidence>
<evidence type="ECO:0000259" key="6">
    <source>
        <dbReference type="Pfam" id="PF01902"/>
    </source>
</evidence>
<dbReference type="GO" id="GO:0017178">
    <property type="term" value="F:diphthine-ammonia ligase activity"/>
    <property type="evidence" value="ECO:0007669"/>
    <property type="project" value="UniProtKB-EC"/>
</dbReference>
<dbReference type="KEGG" id="tdl:TDEL_0F04730"/>
<dbReference type="InterPro" id="IPR030662">
    <property type="entry name" value="DPH6/MJ0570"/>
</dbReference>
<dbReference type="Proteomes" id="UP000005627">
    <property type="component" value="Chromosome 6"/>
</dbReference>
<proteinExistence type="predicted"/>
<dbReference type="OrthoDB" id="686384at2759"/>
<dbReference type="SUPFAM" id="SSF55298">
    <property type="entry name" value="YjgF-like"/>
    <property type="match status" value="2"/>
</dbReference>
<sequence>MKFVALVSGGKDSCFNVLHCLKQGHQLVATANLYPADETQQELDSYMFQTVGHDVVSYYEKCTGLPIFRHPIKRGGSKNLEMNYTLTLNDEIEDLYSLLWEVKTAVPDVEAVSVGAILSSYQRTRVEDVCMRLNLTVLSYLWQRDQLELMTEIVFNSQKTMRKKNTGKLDARIIKVAAVGLDQSHLNKSLPQIFPTMKKLNRLYDVHICGEGGEFETMVLDAPFFIKGKLRVVSERVNISDESNGVYSVQLGVEFKEKVVEDDRKKQLDALPVPPLLNDKWSALLNSLANPDSSVISQEEQSETEALVSFQSQPSVGQFGKSLYVSNLRATTPSSSLENQTRQVLDALNVIIEKWGISPSQAINCTLVLSSMSNFAVVNEIYSEYFDISKYGPLPPSRACIESNLLGKDCLLQLSIVFDMAYEVDTLNKAVVVYPNKTGLHVQGRSYWAPCNIGPYSQAIWLSTDNNRVSYISGQIPLVPCSMSMVGQDRNLQSVLSLRHFDTLKTTIGATKQLFMTCFTSNLQIIPTITNTWSLYCDEMQYESDLWMDKDQDPVECLIIVKVSQLPREALCEWGGISCHQVEIEYSSEEDEATDALAKMTLQKQLPGIISDIAVKDGSNQRHFITGFSDDEQEIIAVLQRIERPFKTTVYFNPSDVTGITEDLHKLTTVEFIPVTKVFDYKGNLHAFGYHLIY</sequence>
<dbReference type="Gene3D" id="3.30.1330.40">
    <property type="entry name" value="RutC-like"/>
    <property type="match status" value="2"/>
</dbReference>
<dbReference type="CDD" id="cd01994">
    <property type="entry name" value="AANH_PF0828-like"/>
    <property type="match status" value="1"/>
</dbReference>
<dbReference type="InParanoid" id="G8ZXE0"/>
<dbReference type="InterPro" id="IPR035959">
    <property type="entry name" value="RutC-like_sf"/>
</dbReference>
<feature type="domain" description="Diphthamide synthase" evidence="6">
    <location>
        <begin position="1"/>
        <end position="250"/>
    </location>
</feature>
<dbReference type="eggNOG" id="KOG2317">
    <property type="taxonomic scope" value="Eukaryota"/>
</dbReference>
<dbReference type="Pfam" id="PF01902">
    <property type="entry name" value="Diphthami_syn_2"/>
    <property type="match status" value="1"/>
</dbReference>
<dbReference type="FunFam" id="3.40.50.620:FF:000145">
    <property type="entry name" value="ATP-binding domain containing protein"/>
    <property type="match status" value="1"/>
</dbReference>
<reference evidence="7 8" key="1">
    <citation type="journal article" date="2011" name="Proc. Natl. Acad. Sci. U.S.A.">
        <title>Evolutionary erosion of yeast sex chromosomes by mating-type switching accidents.</title>
        <authorList>
            <person name="Gordon J.L."/>
            <person name="Armisen D."/>
            <person name="Proux-Wera E."/>
            <person name="Oheigeartaigh S.S."/>
            <person name="Byrne K.P."/>
            <person name="Wolfe K.H."/>
        </authorList>
    </citation>
    <scope>NUCLEOTIDE SEQUENCE [LARGE SCALE GENOMIC DNA]</scope>
    <source>
        <strain evidence="8">ATCC 10662 / CBS 1146 / NBRC 0425 / NCYC 2629 / NRRL Y-866</strain>
    </source>
</reference>
<organism evidence="7 8">
    <name type="scientific">Torulaspora delbrueckii</name>
    <name type="common">Yeast</name>
    <name type="synonym">Candida colliculosa</name>
    <dbReference type="NCBI Taxonomy" id="4950"/>
    <lineage>
        <taxon>Eukaryota</taxon>
        <taxon>Fungi</taxon>
        <taxon>Dikarya</taxon>
        <taxon>Ascomycota</taxon>
        <taxon>Saccharomycotina</taxon>
        <taxon>Saccharomycetes</taxon>
        <taxon>Saccharomycetales</taxon>
        <taxon>Saccharomycetaceae</taxon>
        <taxon>Torulaspora</taxon>
    </lineage>
</organism>
<protein>
    <recommendedName>
        <fullName evidence="2">Diphthine--ammonia ligase</fullName>
        <ecNumber evidence="1">6.3.1.14</ecNumber>
    </recommendedName>
    <alternativeName>
        <fullName evidence="3">Diphthamide synthase</fullName>
    </alternativeName>
    <alternativeName>
        <fullName evidence="4">Diphthamide synthetase</fullName>
    </alternativeName>
</protein>
<dbReference type="HOGENOM" id="CLU_010289_2_1_1"/>